<proteinExistence type="predicted"/>
<organism evidence="4 5">
    <name type="scientific">Candidatus Dormiibacter inghamiae</name>
    <dbReference type="NCBI Taxonomy" id="3127013"/>
    <lineage>
        <taxon>Bacteria</taxon>
        <taxon>Bacillati</taxon>
        <taxon>Candidatus Dormiibacterota</taxon>
        <taxon>Candidatus Dormibacteria</taxon>
        <taxon>Candidatus Dormibacterales</taxon>
        <taxon>Candidatus Dormibacteraceae</taxon>
        <taxon>Candidatus Dormiibacter</taxon>
    </lineage>
</organism>
<feature type="signal peptide" evidence="2">
    <location>
        <begin position="1"/>
        <end position="22"/>
    </location>
</feature>
<evidence type="ECO:0000256" key="2">
    <source>
        <dbReference type="SAM" id="SignalP"/>
    </source>
</evidence>
<evidence type="ECO:0000313" key="4">
    <source>
        <dbReference type="EMBL" id="MBJ7602352.1"/>
    </source>
</evidence>
<dbReference type="GO" id="GO:0042597">
    <property type="term" value="C:periplasmic space"/>
    <property type="evidence" value="ECO:0007669"/>
    <property type="project" value="UniProtKB-ARBA"/>
</dbReference>
<dbReference type="GO" id="GO:0043190">
    <property type="term" value="C:ATP-binding cassette (ABC) transporter complex"/>
    <property type="evidence" value="ECO:0007669"/>
    <property type="project" value="InterPro"/>
</dbReference>
<evidence type="ECO:0000313" key="5">
    <source>
        <dbReference type="Proteomes" id="UP000620075"/>
    </source>
</evidence>
<accession>A0A934K8C9</accession>
<dbReference type="PROSITE" id="PS51257">
    <property type="entry name" value="PROKAR_LIPOPROTEIN"/>
    <property type="match status" value="1"/>
</dbReference>
<dbReference type="Pfam" id="PF00496">
    <property type="entry name" value="SBP_bac_5"/>
    <property type="match status" value="1"/>
</dbReference>
<keyword evidence="1 2" id="KW-0732">Signal</keyword>
<gene>
    <name evidence="4" type="ORF">JF888_04040</name>
</gene>
<dbReference type="PANTHER" id="PTHR30290">
    <property type="entry name" value="PERIPLASMIC BINDING COMPONENT OF ABC TRANSPORTER"/>
    <property type="match status" value="1"/>
</dbReference>
<name>A0A934K8C9_9BACT</name>
<dbReference type="PANTHER" id="PTHR30290:SF38">
    <property type="entry name" value="D,D-DIPEPTIDE-BINDING PERIPLASMIC PROTEIN DDPA-RELATED"/>
    <property type="match status" value="1"/>
</dbReference>
<dbReference type="InterPro" id="IPR039424">
    <property type="entry name" value="SBP_5"/>
</dbReference>
<protein>
    <submittedName>
        <fullName evidence="4">ABC transporter substrate-binding protein</fullName>
    </submittedName>
</protein>
<dbReference type="SUPFAM" id="SSF53850">
    <property type="entry name" value="Periplasmic binding protein-like II"/>
    <property type="match status" value="1"/>
</dbReference>
<dbReference type="AlphaFoldDB" id="A0A934K8C9"/>
<dbReference type="InterPro" id="IPR030678">
    <property type="entry name" value="Peptide/Ni-bd"/>
</dbReference>
<evidence type="ECO:0000256" key="1">
    <source>
        <dbReference type="ARBA" id="ARBA00022729"/>
    </source>
</evidence>
<dbReference type="RefSeq" id="WP_338176814.1">
    <property type="nucleotide sequence ID" value="NZ_JAEKNQ010000019.1"/>
</dbReference>
<dbReference type="Gene3D" id="3.40.190.10">
    <property type="entry name" value="Periplasmic binding protein-like II"/>
    <property type="match status" value="1"/>
</dbReference>
<reference evidence="4 5" key="1">
    <citation type="submission" date="2020-10" db="EMBL/GenBank/DDBJ databases">
        <title>Ca. Dormibacterota MAGs.</title>
        <authorList>
            <person name="Montgomery K."/>
        </authorList>
    </citation>
    <scope>NUCLEOTIDE SEQUENCE [LARGE SCALE GENOMIC DNA]</scope>
    <source>
        <strain evidence="4">SC8811_S16_3</strain>
    </source>
</reference>
<sequence length="517" mass="56619">MRLLRALTLQILLILALTGCQSGGGNSGSASPGAQGKDKIVVGFVQGPTSLDITSDATASIATMLRDNLYEGLLRTDAAGVLIPQLATGWDTTPDGKTYTFHLRSTNWQDGTPFTAQDVKFSWDRARDPQNKPANPHIDYWAQVSSVDVVDDHTVKVSLKQYSDNFLFHMAQGSAAVIPKSTHVVSPSPVATNLATQPLGTGPFKFSTYLPNTSLTLVRNDAWWGPKPKLQQITFRFITDANAMNNALKAGDIDAIAQLGGPEQLPSFKSDNNFRILEGAPAGKIMVAYNNSKGALKDVRVRKAISMAIDKKAWIEGVFSGYAVPIGSHAVPNVTEPYYVDENQVNKYDPTEAKKQLAAAGYASGLILHLAEVSDFPYAVRGGDILNSELKAIGVTLQINTMTFNDWLHTVFLPPQDYDLTIINHVEPRDIGNYANPKYYWHYDNPQVAQMVLQADAEQDQAKRKSMYATVQKQLADDAANGYVMSAKQIDVIRANLHGYPEKRLSTSLYLAKAYFS</sequence>
<dbReference type="PIRSF" id="PIRSF002741">
    <property type="entry name" value="MppA"/>
    <property type="match status" value="1"/>
</dbReference>
<dbReference type="Proteomes" id="UP000620075">
    <property type="component" value="Unassembled WGS sequence"/>
</dbReference>
<dbReference type="GO" id="GO:1904680">
    <property type="term" value="F:peptide transmembrane transporter activity"/>
    <property type="evidence" value="ECO:0007669"/>
    <property type="project" value="TreeGrafter"/>
</dbReference>
<dbReference type="InterPro" id="IPR000914">
    <property type="entry name" value="SBP_5_dom"/>
</dbReference>
<dbReference type="GO" id="GO:0015833">
    <property type="term" value="P:peptide transport"/>
    <property type="evidence" value="ECO:0007669"/>
    <property type="project" value="TreeGrafter"/>
</dbReference>
<feature type="chain" id="PRO_5037750445" evidence="2">
    <location>
        <begin position="23"/>
        <end position="517"/>
    </location>
</feature>
<comment type="caution">
    <text evidence="4">The sequence shown here is derived from an EMBL/GenBank/DDBJ whole genome shotgun (WGS) entry which is preliminary data.</text>
</comment>
<feature type="domain" description="Solute-binding protein family 5" evidence="3">
    <location>
        <begin position="82"/>
        <end position="410"/>
    </location>
</feature>
<evidence type="ECO:0000259" key="3">
    <source>
        <dbReference type="Pfam" id="PF00496"/>
    </source>
</evidence>
<dbReference type="Gene3D" id="3.10.105.10">
    <property type="entry name" value="Dipeptide-binding Protein, Domain 3"/>
    <property type="match status" value="1"/>
</dbReference>
<dbReference type="EMBL" id="JAEKNQ010000019">
    <property type="protein sequence ID" value="MBJ7602352.1"/>
    <property type="molecule type" value="Genomic_DNA"/>
</dbReference>